<gene>
    <name evidence="4" type="ORF">CALK_0150</name>
</gene>
<feature type="binding site" evidence="3">
    <location>
        <position position="39"/>
    </location>
    <ligand>
        <name>Fe cation</name>
        <dbReference type="ChEBI" id="CHEBI:24875"/>
    </ligand>
</feature>
<organism evidence="4 5">
    <name type="scientific">Chitinivibrio alkaliphilus ACht1</name>
    <dbReference type="NCBI Taxonomy" id="1313304"/>
    <lineage>
        <taxon>Bacteria</taxon>
        <taxon>Pseudomonadati</taxon>
        <taxon>Fibrobacterota</taxon>
        <taxon>Chitinivibrionia</taxon>
        <taxon>Chitinivibrionales</taxon>
        <taxon>Chitinivibrionaceae</taxon>
        <taxon>Chitinivibrio</taxon>
    </lineage>
</organism>
<protein>
    <submittedName>
        <fullName evidence="4">ABC transporter, substrate-binding protein</fullName>
    </submittedName>
</protein>
<dbReference type="PANTHER" id="PTHR30006">
    <property type="entry name" value="THIAMINE-BINDING PERIPLASMIC PROTEIN-RELATED"/>
    <property type="match status" value="1"/>
</dbReference>
<keyword evidence="5" id="KW-1185">Reference proteome</keyword>
<keyword evidence="3" id="KW-0408">Iron</keyword>
<dbReference type="PATRIC" id="fig|1313304.3.peg.140"/>
<dbReference type="GO" id="GO:0046872">
    <property type="term" value="F:metal ion binding"/>
    <property type="evidence" value="ECO:0007669"/>
    <property type="project" value="UniProtKB-KW"/>
</dbReference>
<dbReference type="RefSeq" id="WP_022635712.1">
    <property type="nucleotide sequence ID" value="NZ_ASJR01000001.1"/>
</dbReference>
<dbReference type="InterPro" id="IPR026045">
    <property type="entry name" value="Ferric-bd"/>
</dbReference>
<comment type="similarity">
    <text evidence="1">Belongs to the bacterial solute-binding protein 1 family.</text>
</comment>
<dbReference type="PANTHER" id="PTHR30006:SF15">
    <property type="entry name" value="IRON-UTILIZATION PERIPLASMIC PROTEIN"/>
    <property type="match status" value="1"/>
</dbReference>
<evidence type="ECO:0000256" key="2">
    <source>
        <dbReference type="ARBA" id="ARBA00022729"/>
    </source>
</evidence>
<dbReference type="STRING" id="1313304.CALK_0150"/>
<feature type="binding site" evidence="3">
    <location>
        <position position="227"/>
    </location>
    <ligand>
        <name>Fe cation</name>
        <dbReference type="ChEBI" id="CHEBI:24875"/>
    </ligand>
</feature>
<dbReference type="OrthoDB" id="9769319at2"/>
<accession>U7DBG0</accession>
<dbReference type="Proteomes" id="UP000017148">
    <property type="component" value="Unassembled WGS sequence"/>
</dbReference>
<reference evidence="4 5" key="1">
    <citation type="journal article" date="2013" name="Environ. Microbiol.">
        <title>Genome analysis of Chitinivibrio alkaliphilus gen. nov., sp. nov., a novel extremely haloalkaliphilic anaerobic chitinolytic bacterium from the candidate phylum Termite Group 3.</title>
        <authorList>
            <person name="Sorokin D.Y."/>
            <person name="Gumerov V.M."/>
            <person name="Rakitin A.L."/>
            <person name="Beletsky A.V."/>
            <person name="Damste J.S."/>
            <person name="Muyzer G."/>
            <person name="Mardanov A.V."/>
            <person name="Ravin N.V."/>
        </authorList>
    </citation>
    <scope>NUCLEOTIDE SEQUENCE [LARGE SCALE GENOMIC DNA]</scope>
    <source>
        <strain evidence="4 5">ACht1</strain>
    </source>
</reference>
<proteinExistence type="inferred from homology"/>
<dbReference type="AlphaFoldDB" id="U7DBG0"/>
<dbReference type="eggNOG" id="COG1840">
    <property type="taxonomic scope" value="Bacteria"/>
</dbReference>
<evidence type="ECO:0000313" key="5">
    <source>
        <dbReference type="Proteomes" id="UP000017148"/>
    </source>
</evidence>
<evidence type="ECO:0000256" key="1">
    <source>
        <dbReference type="ARBA" id="ARBA00008520"/>
    </source>
</evidence>
<dbReference type="Gene3D" id="3.40.190.10">
    <property type="entry name" value="Periplasmic binding protein-like II"/>
    <property type="match status" value="2"/>
</dbReference>
<keyword evidence="2" id="KW-0732">Signal</keyword>
<evidence type="ECO:0000256" key="3">
    <source>
        <dbReference type="PIRSR" id="PIRSR002825-1"/>
    </source>
</evidence>
<comment type="caution">
    <text evidence="4">The sequence shown here is derived from an EMBL/GenBank/DDBJ whole genome shotgun (WGS) entry which is preliminary data.</text>
</comment>
<dbReference type="PIRSF" id="PIRSF002825">
    <property type="entry name" value="CfbpA"/>
    <property type="match status" value="1"/>
</dbReference>
<dbReference type="GO" id="GO:0030288">
    <property type="term" value="C:outer membrane-bounded periplasmic space"/>
    <property type="evidence" value="ECO:0007669"/>
    <property type="project" value="TreeGrafter"/>
</dbReference>
<evidence type="ECO:0000313" key="4">
    <source>
        <dbReference type="EMBL" id="ERP39352.1"/>
    </source>
</evidence>
<dbReference type="SUPFAM" id="SSF53850">
    <property type="entry name" value="Periplasmic binding protein-like II"/>
    <property type="match status" value="1"/>
</dbReference>
<feature type="binding site" evidence="3">
    <location>
        <position position="226"/>
    </location>
    <ligand>
        <name>Fe cation</name>
        <dbReference type="ChEBI" id="CHEBI:24875"/>
    </ligand>
</feature>
<sequence>MKPSTLSIFLLVLLAGILLLQRVSSDADSPHVVVYTTRHYDVDDELFAQFEEQTGIRVKTLKGGADELTERIVREGENTPADMLITVDAGRLHRAQERGIFTPVHSQVLSENIPSRYRESGNHWFGLTKRARVIVYDTKRTSPEEFSTYEALAEDSWKGRVVVRSSENIYNLSLLASFIETLGEEDAYRWAKGMVRNMARSPRGNDRDQAKAVIAGEADAAILNTYYIGRMHYSADPEEVTVAKRAGIFFPNQESTGTHINISGAGIVRHGKNQDEAIQLLEYLSKKKAQQFFASANFEYPVHPEATPSELVQSWGDFVAQDIPLEKLGKYNNRAARIFDKVTWR</sequence>
<dbReference type="CDD" id="cd13542">
    <property type="entry name" value="PBP2_FutA1_ilke"/>
    <property type="match status" value="1"/>
</dbReference>
<dbReference type="EMBL" id="ASJR01000001">
    <property type="protein sequence ID" value="ERP39352.1"/>
    <property type="molecule type" value="Genomic_DNA"/>
</dbReference>
<keyword evidence="3" id="KW-0479">Metal-binding</keyword>
<name>U7DBG0_9BACT</name>
<dbReference type="Pfam" id="PF13343">
    <property type="entry name" value="SBP_bac_6"/>
    <property type="match status" value="1"/>
</dbReference>